<accession>A0A089NE03</accession>
<organism evidence="6 7">
    <name type="scientific">Paenibacillus graminis</name>
    <dbReference type="NCBI Taxonomy" id="189425"/>
    <lineage>
        <taxon>Bacteria</taxon>
        <taxon>Bacillati</taxon>
        <taxon>Bacillota</taxon>
        <taxon>Bacilli</taxon>
        <taxon>Bacillales</taxon>
        <taxon>Paenibacillaceae</taxon>
        <taxon>Paenibacillus</taxon>
    </lineage>
</organism>
<comment type="similarity">
    <text evidence="1 5">Belongs to the 5-formyltetrahydrofolate cyclo-ligase family.</text>
</comment>
<dbReference type="GO" id="GO:0009396">
    <property type="term" value="P:folic acid-containing compound biosynthetic process"/>
    <property type="evidence" value="ECO:0007669"/>
    <property type="project" value="TreeGrafter"/>
</dbReference>
<keyword evidence="5" id="KW-0460">Magnesium</keyword>
<dbReference type="RefSeq" id="WP_025708908.1">
    <property type="nucleotide sequence ID" value="NZ_CP009287.1"/>
</dbReference>
<keyword evidence="3 4" id="KW-0067">ATP-binding</keyword>
<evidence type="ECO:0000256" key="5">
    <source>
        <dbReference type="RuleBase" id="RU361279"/>
    </source>
</evidence>
<feature type="binding site" evidence="4">
    <location>
        <begin position="12"/>
        <end position="16"/>
    </location>
    <ligand>
        <name>ATP</name>
        <dbReference type="ChEBI" id="CHEBI:30616"/>
    </ligand>
</feature>
<dbReference type="HOGENOM" id="CLU_066245_1_1_9"/>
<dbReference type="GO" id="GO:0035999">
    <property type="term" value="P:tetrahydrofolate interconversion"/>
    <property type="evidence" value="ECO:0007669"/>
    <property type="project" value="TreeGrafter"/>
</dbReference>
<protein>
    <recommendedName>
        <fullName evidence="5">5-formyltetrahydrofolate cyclo-ligase</fullName>
        <ecNumber evidence="5">6.3.3.2</ecNumber>
    </recommendedName>
</protein>
<reference evidence="6 7" key="1">
    <citation type="submission" date="2014-08" db="EMBL/GenBank/DDBJ databases">
        <title>Comparative genomics of the Paenibacillus odorifer group.</title>
        <authorList>
            <person name="den Bakker H.C."/>
            <person name="Tsai Y.-C."/>
            <person name="Martin N."/>
            <person name="Korlach J."/>
            <person name="Wiedmann M."/>
        </authorList>
    </citation>
    <scope>NUCLEOTIDE SEQUENCE [LARGE SCALE GENOMIC DNA]</scope>
    <source>
        <strain evidence="6 7">DSM 15220</strain>
    </source>
</reference>
<dbReference type="KEGG" id="pgm:PGRAT_05900"/>
<dbReference type="AlphaFoldDB" id="A0A089NE03"/>
<dbReference type="Proteomes" id="UP000029500">
    <property type="component" value="Chromosome"/>
</dbReference>
<dbReference type="NCBIfam" id="TIGR02727">
    <property type="entry name" value="MTHFS_bact"/>
    <property type="match status" value="1"/>
</dbReference>
<dbReference type="PANTHER" id="PTHR23407">
    <property type="entry name" value="ATPASE INHIBITOR/5-FORMYLTETRAHYDROFOLATE CYCLO-LIGASE"/>
    <property type="match status" value="1"/>
</dbReference>
<dbReference type="Pfam" id="PF01812">
    <property type="entry name" value="5-FTHF_cyc-lig"/>
    <property type="match status" value="1"/>
</dbReference>
<name>A0A089NE03_9BACL</name>
<sequence length="215" mass="23771">MTGNRAPLAALKRELRAERTAVRDGLAADVRASLSSQVCSHALEWLQKEKAASLLAYVPFRSELDCRPLIAGAWVLGRGVLLPRVIAEAGTMSLHTVGSWEELTPGAYGILEPLIPEENGQERKVLPVPDVVFVPGLAFDRQGGRLGYGKGYYDRMQASWKQDSGFALKPPVWIGLAFSQQLVPEVPMDGHDAYMDMLITEEGIFHCREENKPWN</sequence>
<dbReference type="InterPro" id="IPR024185">
    <property type="entry name" value="FTHF_cligase-like_sf"/>
</dbReference>
<proteinExistence type="inferred from homology"/>
<dbReference type="GO" id="GO:0005524">
    <property type="term" value="F:ATP binding"/>
    <property type="evidence" value="ECO:0007669"/>
    <property type="project" value="UniProtKB-KW"/>
</dbReference>
<comment type="cofactor">
    <cofactor evidence="5">
        <name>Mg(2+)</name>
        <dbReference type="ChEBI" id="CHEBI:18420"/>
    </cofactor>
</comment>
<evidence type="ECO:0000256" key="4">
    <source>
        <dbReference type="PIRSR" id="PIRSR006806-1"/>
    </source>
</evidence>
<gene>
    <name evidence="6" type="ORF">PGRAT_05900</name>
</gene>
<dbReference type="STRING" id="189425.PGRAT_05900"/>
<evidence type="ECO:0000256" key="1">
    <source>
        <dbReference type="ARBA" id="ARBA00010638"/>
    </source>
</evidence>
<dbReference type="EMBL" id="CP009287">
    <property type="protein sequence ID" value="AIQ67219.1"/>
    <property type="molecule type" value="Genomic_DNA"/>
</dbReference>
<feature type="binding site" evidence="4">
    <location>
        <begin position="145"/>
        <end position="153"/>
    </location>
    <ligand>
        <name>ATP</name>
        <dbReference type="ChEBI" id="CHEBI:30616"/>
    </ligand>
</feature>
<keyword evidence="5" id="KW-0479">Metal-binding</keyword>
<dbReference type="SUPFAM" id="SSF100950">
    <property type="entry name" value="NagB/RpiA/CoA transferase-like"/>
    <property type="match status" value="1"/>
</dbReference>
<dbReference type="GO" id="GO:0046872">
    <property type="term" value="F:metal ion binding"/>
    <property type="evidence" value="ECO:0007669"/>
    <property type="project" value="UniProtKB-KW"/>
</dbReference>
<feature type="binding site" evidence="4">
    <location>
        <position position="63"/>
    </location>
    <ligand>
        <name>substrate</name>
    </ligand>
</feature>
<dbReference type="OrthoDB" id="9801938at2"/>
<dbReference type="EC" id="6.3.3.2" evidence="5"/>
<keyword evidence="2 4" id="KW-0547">Nucleotide-binding</keyword>
<evidence type="ECO:0000256" key="2">
    <source>
        <dbReference type="ARBA" id="ARBA00022741"/>
    </source>
</evidence>
<evidence type="ECO:0000313" key="6">
    <source>
        <dbReference type="EMBL" id="AIQ67219.1"/>
    </source>
</evidence>
<dbReference type="InterPro" id="IPR037171">
    <property type="entry name" value="NagB/RpiA_transferase-like"/>
</dbReference>
<evidence type="ECO:0000256" key="3">
    <source>
        <dbReference type="ARBA" id="ARBA00022840"/>
    </source>
</evidence>
<dbReference type="GO" id="GO:0030272">
    <property type="term" value="F:5-formyltetrahydrofolate cyclo-ligase activity"/>
    <property type="evidence" value="ECO:0007669"/>
    <property type="project" value="UniProtKB-EC"/>
</dbReference>
<dbReference type="eggNOG" id="COG0212">
    <property type="taxonomic scope" value="Bacteria"/>
</dbReference>
<comment type="catalytic activity">
    <reaction evidence="5">
        <text>(6S)-5-formyl-5,6,7,8-tetrahydrofolate + ATP = (6R)-5,10-methenyltetrahydrofolate + ADP + phosphate</text>
        <dbReference type="Rhea" id="RHEA:10488"/>
        <dbReference type="ChEBI" id="CHEBI:30616"/>
        <dbReference type="ChEBI" id="CHEBI:43474"/>
        <dbReference type="ChEBI" id="CHEBI:57455"/>
        <dbReference type="ChEBI" id="CHEBI:57457"/>
        <dbReference type="ChEBI" id="CHEBI:456216"/>
        <dbReference type="EC" id="6.3.3.2"/>
    </reaction>
</comment>
<dbReference type="PANTHER" id="PTHR23407:SF1">
    <property type="entry name" value="5-FORMYLTETRAHYDROFOLATE CYCLO-LIGASE"/>
    <property type="match status" value="1"/>
</dbReference>
<dbReference type="Gene3D" id="3.40.50.10420">
    <property type="entry name" value="NagB/RpiA/CoA transferase-like"/>
    <property type="match status" value="1"/>
</dbReference>
<keyword evidence="7" id="KW-1185">Reference proteome</keyword>
<dbReference type="InterPro" id="IPR002698">
    <property type="entry name" value="FTHF_cligase"/>
</dbReference>
<feature type="binding site" evidence="4">
    <location>
        <position position="58"/>
    </location>
    <ligand>
        <name>substrate</name>
    </ligand>
</feature>
<evidence type="ECO:0000313" key="7">
    <source>
        <dbReference type="Proteomes" id="UP000029500"/>
    </source>
</evidence>
<dbReference type="PIRSF" id="PIRSF006806">
    <property type="entry name" value="FTHF_cligase"/>
    <property type="match status" value="1"/>
</dbReference>